<evidence type="ECO:0000313" key="7">
    <source>
        <dbReference type="Proteomes" id="UP000054859"/>
    </source>
</evidence>
<dbReference type="GO" id="GO:0016776">
    <property type="term" value="F:phosphotransferase activity, phosphate group as acceptor"/>
    <property type="evidence" value="ECO:0007669"/>
    <property type="project" value="UniProtKB-UniRule"/>
</dbReference>
<dbReference type="GO" id="GO:0005524">
    <property type="term" value="F:ATP binding"/>
    <property type="evidence" value="ECO:0007669"/>
    <property type="project" value="InterPro"/>
</dbReference>
<comment type="catalytic activity">
    <reaction evidence="5">
        <text>[pyruvate, water dikinase]-phosphate + phosphate + H(+) = [pyruvate, water dikinase] + diphosphate</text>
        <dbReference type="Rhea" id="RHEA:48580"/>
        <dbReference type="Rhea" id="RHEA-COMP:11425"/>
        <dbReference type="Rhea" id="RHEA-COMP:11426"/>
        <dbReference type="ChEBI" id="CHEBI:15378"/>
        <dbReference type="ChEBI" id="CHEBI:33019"/>
        <dbReference type="ChEBI" id="CHEBI:43176"/>
        <dbReference type="ChEBI" id="CHEBI:43474"/>
        <dbReference type="ChEBI" id="CHEBI:68546"/>
        <dbReference type="EC" id="2.7.4.28"/>
    </reaction>
</comment>
<dbReference type="OrthoDB" id="9782201at2"/>
<dbReference type="RefSeq" id="WP_058461615.1">
    <property type="nucleotide sequence ID" value="NZ_CAAAHS010000004.1"/>
</dbReference>
<protein>
    <recommendedName>
        <fullName evidence="5">Putative phosphoenolpyruvate synthase regulatory protein</fullName>
        <shortName evidence="5">PEP synthase regulatory protein</shortName>
        <shortName evidence="5">PSRP</shortName>
        <ecNumber evidence="5">2.7.11.33</ecNumber>
        <ecNumber evidence="5">2.7.4.28</ecNumber>
    </recommendedName>
    <alternativeName>
        <fullName evidence="5">Pyruvate, water dikinase regulatory protein</fullName>
    </alternativeName>
</protein>
<dbReference type="GO" id="GO:0043531">
    <property type="term" value="F:ADP binding"/>
    <property type="evidence" value="ECO:0007669"/>
    <property type="project" value="UniProtKB-UniRule"/>
</dbReference>
<dbReference type="InterPro" id="IPR005177">
    <property type="entry name" value="Kinase-pyrophosphorylase"/>
</dbReference>
<keyword evidence="3 5" id="KW-0547">Nucleotide-binding</keyword>
<sequence>MKRYVFMISDGTGITAESLGNSLVSQFEQIEFEKQTIPYVDSIEKSESVVERLNQIHQETGQKPLVFMTLVNPEISSRIKRAEATVFDLFNTFLAPLEEELHSTSSYAVGRTHGVANVQAYNQRIEAVNYTLAHDDGVNIKGYDKADIILIGVSRCGKTPSCLYMALQFGVLAANYPFAEDELSNFRLPENLRPFKNKLFGLTIDSERLQHIRSERRPNSQYSSAEQCRLEISEVEAMYQKENIPFLNTTRHSIEEITTKVMAAAGIKRKI</sequence>
<comment type="caution">
    <text evidence="6">The sequence shown here is derived from an EMBL/GenBank/DDBJ whole genome shotgun (WGS) entry which is preliminary data.</text>
</comment>
<proteinExistence type="inferred from homology"/>
<evidence type="ECO:0000256" key="2">
    <source>
        <dbReference type="ARBA" id="ARBA00022679"/>
    </source>
</evidence>
<evidence type="ECO:0000313" key="6">
    <source>
        <dbReference type="EMBL" id="KTC65892.1"/>
    </source>
</evidence>
<dbReference type="InterPro" id="IPR026530">
    <property type="entry name" value="PSRP"/>
</dbReference>
<dbReference type="EMBL" id="LNKA01000001">
    <property type="protein sequence ID" value="KTC65892.1"/>
    <property type="molecule type" value="Genomic_DNA"/>
</dbReference>
<comment type="catalytic activity">
    <reaction evidence="5">
        <text>[pyruvate, water dikinase] + ADP = [pyruvate, water dikinase]-phosphate + AMP + H(+)</text>
        <dbReference type="Rhea" id="RHEA:46020"/>
        <dbReference type="Rhea" id="RHEA-COMP:11425"/>
        <dbReference type="Rhea" id="RHEA-COMP:11426"/>
        <dbReference type="ChEBI" id="CHEBI:15378"/>
        <dbReference type="ChEBI" id="CHEBI:43176"/>
        <dbReference type="ChEBI" id="CHEBI:68546"/>
        <dbReference type="ChEBI" id="CHEBI:456215"/>
        <dbReference type="ChEBI" id="CHEBI:456216"/>
        <dbReference type="EC" id="2.7.11.33"/>
    </reaction>
</comment>
<dbReference type="Proteomes" id="UP000054859">
    <property type="component" value="Unassembled WGS sequence"/>
</dbReference>
<dbReference type="PANTHER" id="PTHR31756">
    <property type="entry name" value="PYRUVATE, PHOSPHATE DIKINASE REGULATORY PROTEIN 1, CHLOROPLASTIC"/>
    <property type="match status" value="1"/>
</dbReference>
<dbReference type="PANTHER" id="PTHR31756:SF3">
    <property type="entry name" value="PYRUVATE, PHOSPHATE DIKINASE REGULATORY PROTEIN 1, CHLOROPLASTIC"/>
    <property type="match status" value="1"/>
</dbReference>
<dbReference type="STRING" id="45056.Lade_0550"/>
<keyword evidence="1 5" id="KW-0723">Serine/threonine-protein kinase</keyword>
<accession>A0A0W0R486</accession>
<dbReference type="EC" id="2.7.11.33" evidence="5"/>
<dbReference type="HAMAP" id="MF_01062">
    <property type="entry name" value="PSRP"/>
    <property type="match status" value="1"/>
</dbReference>
<comment type="similarity">
    <text evidence="5">Belongs to the pyruvate, phosphate/water dikinase regulatory protein family. PSRP subfamily.</text>
</comment>
<keyword evidence="2 5" id="KW-0808">Transferase</keyword>
<dbReference type="Pfam" id="PF03618">
    <property type="entry name" value="Kinase-PPPase"/>
    <property type="match status" value="1"/>
</dbReference>
<name>A0A0W0R486_9GAMM</name>
<evidence type="ECO:0000256" key="3">
    <source>
        <dbReference type="ARBA" id="ARBA00022741"/>
    </source>
</evidence>
<reference evidence="6 7" key="1">
    <citation type="submission" date="2015-11" db="EMBL/GenBank/DDBJ databases">
        <title>Identification of large and diverse effector repertoires of 38 Legionella species.</title>
        <authorList>
            <person name="Burstein D."/>
            <person name="Amaro F."/>
            <person name="Zusman T."/>
            <person name="Lifshitz Z."/>
            <person name="Cohen O."/>
            <person name="Gilbert J.A."/>
            <person name="Pupko T."/>
            <person name="Shuman H.A."/>
            <person name="Segal G."/>
        </authorList>
    </citation>
    <scope>NUCLEOTIDE SEQUENCE [LARGE SCALE GENOMIC DNA]</scope>
    <source>
        <strain evidence="6 7">1762-AUS-E</strain>
    </source>
</reference>
<evidence type="ECO:0000256" key="1">
    <source>
        <dbReference type="ARBA" id="ARBA00022527"/>
    </source>
</evidence>
<dbReference type="GO" id="GO:0004674">
    <property type="term" value="F:protein serine/threonine kinase activity"/>
    <property type="evidence" value="ECO:0007669"/>
    <property type="project" value="UniProtKB-UniRule"/>
</dbReference>
<feature type="binding site" evidence="5">
    <location>
        <begin position="152"/>
        <end position="159"/>
    </location>
    <ligand>
        <name>ADP</name>
        <dbReference type="ChEBI" id="CHEBI:456216"/>
    </ligand>
</feature>
<dbReference type="PATRIC" id="fig|45056.6.peg.571"/>
<dbReference type="EC" id="2.7.4.28" evidence="5"/>
<dbReference type="AlphaFoldDB" id="A0A0W0R486"/>
<organism evidence="6 7">
    <name type="scientific">Legionella adelaidensis</name>
    <dbReference type="NCBI Taxonomy" id="45056"/>
    <lineage>
        <taxon>Bacteria</taxon>
        <taxon>Pseudomonadati</taxon>
        <taxon>Pseudomonadota</taxon>
        <taxon>Gammaproteobacteria</taxon>
        <taxon>Legionellales</taxon>
        <taxon>Legionellaceae</taxon>
        <taxon>Legionella</taxon>
    </lineage>
</organism>
<gene>
    <name evidence="6" type="ORF">Lade_0550</name>
</gene>
<evidence type="ECO:0000256" key="5">
    <source>
        <dbReference type="HAMAP-Rule" id="MF_01062"/>
    </source>
</evidence>
<keyword evidence="7" id="KW-1185">Reference proteome</keyword>
<evidence type="ECO:0000256" key="4">
    <source>
        <dbReference type="ARBA" id="ARBA00022777"/>
    </source>
</evidence>
<dbReference type="NCBIfam" id="NF003742">
    <property type="entry name" value="PRK05339.1"/>
    <property type="match status" value="1"/>
</dbReference>
<comment type="function">
    <text evidence="5">Bifunctional serine/threonine kinase and phosphorylase involved in the regulation of the phosphoenolpyruvate synthase (PEPS) by catalyzing its phosphorylation/dephosphorylation.</text>
</comment>
<keyword evidence="4 5" id="KW-0418">Kinase</keyword>